<dbReference type="RefSeq" id="WP_209642269.1">
    <property type="nucleotide sequence ID" value="NZ_JAGINW010000001.1"/>
</dbReference>
<accession>A0ABS4TMA1</accession>
<evidence type="ECO:0000256" key="2">
    <source>
        <dbReference type="SAM" id="SignalP"/>
    </source>
</evidence>
<dbReference type="PROSITE" id="PS51257">
    <property type="entry name" value="PROKAR_LIPOPROTEIN"/>
    <property type="match status" value="1"/>
</dbReference>
<evidence type="ECO:0000256" key="1">
    <source>
        <dbReference type="SAM" id="MobiDB-lite"/>
    </source>
</evidence>
<feature type="region of interest" description="Disordered" evidence="1">
    <location>
        <begin position="34"/>
        <end position="72"/>
    </location>
</feature>
<organism evidence="3 4">
    <name type="scientific">Kibdelosporangium banguiense</name>
    <dbReference type="NCBI Taxonomy" id="1365924"/>
    <lineage>
        <taxon>Bacteria</taxon>
        <taxon>Bacillati</taxon>
        <taxon>Actinomycetota</taxon>
        <taxon>Actinomycetes</taxon>
        <taxon>Pseudonocardiales</taxon>
        <taxon>Pseudonocardiaceae</taxon>
        <taxon>Kibdelosporangium</taxon>
    </lineage>
</organism>
<proteinExistence type="predicted"/>
<gene>
    <name evidence="3" type="ORF">JOF56_005401</name>
</gene>
<evidence type="ECO:0000313" key="4">
    <source>
        <dbReference type="Proteomes" id="UP001519332"/>
    </source>
</evidence>
<feature type="signal peptide" evidence="2">
    <location>
        <begin position="1"/>
        <end position="21"/>
    </location>
</feature>
<keyword evidence="4" id="KW-1185">Reference proteome</keyword>
<keyword evidence="2" id="KW-0732">Signal</keyword>
<reference evidence="3 4" key="1">
    <citation type="submission" date="2021-03" db="EMBL/GenBank/DDBJ databases">
        <title>Sequencing the genomes of 1000 actinobacteria strains.</title>
        <authorList>
            <person name="Klenk H.-P."/>
        </authorList>
    </citation>
    <scope>NUCLEOTIDE SEQUENCE [LARGE SCALE GENOMIC DNA]</scope>
    <source>
        <strain evidence="3 4">DSM 46670</strain>
    </source>
</reference>
<feature type="compositionally biased region" description="Low complexity" evidence="1">
    <location>
        <begin position="44"/>
        <end position="72"/>
    </location>
</feature>
<dbReference type="Proteomes" id="UP001519332">
    <property type="component" value="Unassembled WGS sequence"/>
</dbReference>
<comment type="caution">
    <text evidence="3">The sequence shown here is derived from an EMBL/GenBank/DDBJ whole genome shotgun (WGS) entry which is preliminary data.</text>
</comment>
<evidence type="ECO:0008006" key="5">
    <source>
        <dbReference type="Google" id="ProtNLM"/>
    </source>
</evidence>
<protein>
    <recommendedName>
        <fullName evidence="5">SnoaL-like domain-containing protein</fullName>
    </recommendedName>
</protein>
<evidence type="ECO:0000313" key="3">
    <source>
        <dbReference type="EMBL" id="MBP2325016.1"/>
    </source>
</evidence>
<sequence>MKRLGQALAAAMMFALISACGLGLVVEGRPVAPPLDTAKDTAKPKTTTPRPSSPPQTTASATTATTTSVPSTPDSVVRAYFEAINAKDYQLAWSLGGKNVGQPFEAFAAGFATTDRDDLVVLSVQGNVVTAELTAFQTDGTTRKFRGVYTVAGDTIARFSVRETK</sequence>
<feature type="chain" id="PRO_5045678107" description="SnoaL-like domain-containing protein" evidence="2">
    <location>
        <begin position="22"/>
        <end position="165"/>
    </location>
</feature>
<name>A0ABS4TMA1_9PSEU</name>
<dbReference type="EMBL" id="JAGINW010000001">
    <property type="protein sequence ID" value="MBP2325016.1"/>
    <property type="molecule type" value="Genomic_DNA"/>
</dbReference>